<comment type="caution">
    <text evidence="1">The sequence shown here is derived from an EMBL/GenBank/DDBJ whole genome shotgun (WGS) entry which is preliminary data.</text>
</comment>
<protein>
    <recommendedName>
        <fullName evidence="3">HEAT repeat domain-containing protein</fullName>
    </recommendedName>
</protein>
<sequence>MGTSYPQPEKHIDQCTNKELLHLALTETDDENAWEAIRELHTRGSKEIFDNACKLCLSSNAHERCVGADILSQMGTPHPIFHEETVSILLKMLEQEQEPDVLNSIAVALGHRDDPRAIKPLALLKNHPADHVRSGIVFGLLGFEDDLAIQTLIELSTDMDAEVRNWATFGLGSLTETDTPALREALLVRLTDEDAEARGEAMVGLARRRDLRMLDSLLHDLEEGLFSSLLFQAATEICDPHFICPWCICVKLGKKKKGAGFIENWKKRLKNAHRQPLTGSLIPLSARGRWRGRRQHSV</sequence>
<dbReference type="Gene3D" id="1.25.10.10">
    <property type="entry name" value="Leucine-rich Repeat Variant"/>
    <property type="match status" value="1"/>
</dbReference>
<dbReference type="InterPro" id="IPR016024">
    <property type="entry name" value="ARM-type_fold"/>
</dbReference>
<dbReference type="Pfam" id="PF13646">
    <property type="entry name" value="HEAT_2"/>
    <property type="match status" value="1"/>
</dbReference>
<evidence type="ECO:0000313" key="1">
    <source>
        <dbReference type="EMBL" id="GHO59627.1"/>
    </source>
</evidence>
<evidence type="ECO:0000313" key="2">
    <source>
        <dbReference type="Proteomes" id="UP000654345"/>
    </source>
</evidence>
<accession>A0ABQ3V4D4</accession>
<name>A0ABQ3V4D4_9CHLR</name>
<gene>
    <name evidence="1" type="ORF">KSB_81020</name>
</gene>
<dbReference type="EMBL" id="BNJG01000003">
    <property type="protein sequence ID" value="GHO59627.1"/>
    <property type="molecule type" value="Genomic_DNA"/>
</dbReference>
<organism evidence="1 2">
    <name type="scientific">Ktedonobacter robiniae</name>
    <dbReference type="NCBI Taxonomy" id="2778365"/>
    <lineage>
        <taxon>Bacteria</taxon>
        <taxon>Bacillati</taxon>
        <taxon>Chloroflexota</taxon>
        <taxon>Ktedonobacteria</taxon>
        <taxon>Ktedonobacterales</taxon>
        <taxon>Ktedonobacteraceae</taxon>
        <taxon>Ktedonobacter</taxon>
    </lineage>
</organism>
<dbReference type="SUPFAM" id="SSF48371">
    <property type="entry name" value="ARM repeat"/>
    <property type="match status" value="1"/>
</dbReference>
<evidence type="ECO:0008006" key="3">
    <source>
        <dbReference type="Google" id="ProtNLM"/>
    </source>
</evidence>
<reference evidence="1 2" key="1">
    <citation type="journal article" date="2021" name="Int. J. Syst. Evol. Microbiol.">
        <title>Reticulibacter mediterranei gen. nov., sp. nov., within the new family Reticulibacteraceae fam. nov., and Ktedonospora formicarum gen. nov., sp. nov., Ktedonobacter robiniae sp. nov., Dictyobacter formicarum sp. nov. and Dictyobacter arantiisoli sp. nov., belonging to the class Ktedonobacteria.</title>
        <authorList>
            <person name="Yabe S."/>
            <person name="Zheng Y."/>
            <person name="Wang C.M."/>
            <person name="Sakai Y."/>
            <person name="Abe K."/>
            <person name="Yokota A."/>
            <person name="Donadio S."/>
            <person name="Cavaletti L."/>
            <person name="Monciardini P."/>
        </authorList>
    </citation>
    <scope>NUCLEOTIDE SEQUENCE [LARGE SCALE GENOMIC DNA]</scope>
    <source>
        <strain evidence="1 2">SOSP1-30</strain>
    </source>
</reference>
<proteinExistence type="predicted"/>
<keyword evidence="2" id="KW-1185">Reference proteome</keyword>
<dbReference type="Proteomes" id="UP000654345">
    <property type="component" value="Unassembled WGS sequence"/>
</dbReference>
<dbReference type="InterPro" id="IPR011989">
    <property type="entry name" value="ARM-like"/>
</dbReference>